<dbReference type="InterPro" id="IPR036640">
    <property type="entry name" value="ABC1_TM_sf"/>
</dbReference>
<dbReference type="InterPro" id="IPR017871">
    <property type="entry name" value="ABC_transporter-like_CS"/>
</dbReference>
<feature type="transmembrane region" description="Helical" evidence="8">
    <location>
        <begin position="126"/>
        <end position="150"/>
    </location>
</feature>
<accession>A0A7K1KL00</accession>
<dbReference type="InterPro" id="IPR003439">
    <property type="entry name" value="ABC_transporter-like_ATP-bd"/>
</dbReference>
<gene>
    <name evidence="11" type="ORF">GKC30_03745</name>
</gene>
<dbReference type="AlphaFoldDB" id="A0A7K1KL00"/>
<keyword evidence="12" id="KW-1185">Reference proteome</keyword>
<dbReference type="Pfam" id="PF00005">
    <property type="entry name" value="ABC_tran"/>
    <property type="match status" value="1"/>
</dbReference>
<dbReference type="SUPFAM" id="SSF52540">
    <property type="entry name" value="P-loop containing nucleoside triphosphate hydrolases"/>
    <property type="match status" value="1"/>
</dbReference>
<keyword evidence="2" id="KW-0813">Transport</keyword>
<evidence type="ECO:0000256" key="6">
    <source>
        <dbReference type="ARBA" id="ARBA00022989"/>
    </source>
</evidence>
<dbReference type="InterPro" id="IPR011527">
    <property type="entry name" value="ABC1_TM_dom"/>
</dbReference>
<evidence type="ECO:0000256" key="7">
    <source>
        <dbReference type="ARBA" id="ARBA00023136"/>
    </source>
</evidence>
<feature type="domain" description="ABC transporter" evidence="9">
    <location>
        <begin position="330"/>
        <end position="563"/>
    </location>
</feature>
<evidence type="ECO:0000256" key="4">
    <source>
        <dbReference type="ARBA" id="ARBA00022741"/>
    </source>
</evidence>
<dbReference type="GO" id="GO:0005524">
    <property type="term" value="F:ATP binding"/>
    <property type="evidence" value="ECO:0007669"/>
    <property type="project" value="UniProtKB-KW"/>
</dbReference>
<dbReference type="PANTHER" id="PTHR24221:SF397">
    <property type="entry name" value="ABC TRANSPORTER, ATP-BINDING TRANSMEMBRANE PROTEIN"/>
    <property type="match status" value="1"/>
</dbReference>
<proteinExistence type="predicted"/>
<evidence type="ECO:0000256" key="5">
    <source>
        <dbReference type="ARBA" id="ARBA00022840"/>
    </source>
</evidence>
<dbReference type="PROSITE" id="PS50929">
    <property type="entry name" value="ABC_TM1F"/>
    <property type="match status" value="1"/>
</dbReference>
<evidence type="ECO:0000256" key="3">
    <source>
        <dbReference type="ARBA" id="ARBA00022692"/>
    </source>
</evidence>
<evidence type="ECO:0000259" key="9">
    <source>
        <dbReference type="PROSITE" id="PS50893"/>
    </source>
</evidence>
<dbReference type="InterPro" id="IPR039421">
    <property type="entry name" value="Type_1_exporter"/>
</dbReference>
<dbReference type="PROSITE" id="PS50893">
    <property type="entry name" value="ABC_TRANSPORTER_2"/>
    <property type="match status" value="1"/>
</dbReference>
<feature type="domain" description="ABC transmembrane type-1" evidence="10">
    <location>
        <begin position="19"/>
        <end position="299"/>
    </location>
</feature>
<comment type="subcellular location">
    <subcellularLocation>
        <location evidence="1">Cell membrane</location>
        <topology evidence="1">Multi-pass membrane protein</topology>
    </subcellularLocation>
</comment>
<dbReference type="SUPFAM" id="SSF90123">
    <property type="entry name" value="ABC transporter transmembrane region"/>
    <property type="match status" value="1"/>
</dbReference>
<dbReference type="GO" id="GO:0034040">
    <property type="term" value="F:ATPase-coupled lipid transmembrane transporter activity"/>
    <property type="evidence" value="ECO:0007669"/>
    <property type="project" value="TreeGrafter"/>
</dbReference>
<dbReference type="Proteomes" id="UP000461162">
    <property type="component" value="Unassembled WGS sequence"/>
</dbReference>
<evidence type="ECO:0000256" key="2">
    <source>
        <dbReference type="ARBA" id="ARBA00022448"/>
    </source>
</evidence>
<dbReference type="RefSeq" id="WP_155932332.1">
    <property type="nucleotide sequence ID" value="NZ_WODC01000001.1"/>
</dbReference>
<dbReference type="InterPro" id="IPR003593">
    <property type="entry name" value="AAA+_ATPase"/>
</dbReference>
<keyword evidence="3 8" id="KW-0812">Transmembrane</keyword>
<evidence type="ECO:0000259" key="10">
    <source>
        <dbReference type="PROSITE" id="PS50929"/>
    </source>
</evidence>
<dbReference type="PANTHER" id="PTHR24221">
    <property type="entry name" value="ATP-BINDING CASSETTE SUB-FAMILY B"/>
    <property type="match status" value="1"/>
</dbReference>
<dbReference type="FunFam" id="3.40.50.300:FF:000287">
    <property type="entry name" value="Multidrug ABC transporter ATP-binding protein"/>
    <property type="match status" value="1"/>
</dbReference>
<dbReference type="PROSITE" id="PS00211">
    <property type="entry name" value="ABC_TRANSPORTER_1"/>
    <property type="match status" value="1"/>
</dbReference>
<dbReference type="GO" id="GO:0016887">
    <property type="term" value="F:ATP hydrolysis activity"/>
    <property type="evidence" value="ECO:0007669"/>
    <property type="project" value="InterPro"/>
</dbReference>
<feature type="transmembrane region" description="Helical" evidence="8">
    <location>
        <begin position="20"/>
        <end position="40"/>
    </location>
</feature>
<keyword evidence="4" id="KW-0547">Nucleotide-binding</keyword>
<evidence type="ECO:0000256" key="1">
    <source>
        <dbReference type="ARBA" id="ARBA00004651"/>
    </source>
</evidence>
<dbReference type="Pfam" id="PF00664">
    <property type="entry name" value="ABC_membrane"/>
    <property type="match status" value="1"/>
</dbReference>
<dbReference type="Gene3D" id="1.20.1560.10">
    <property type="entry name" value="ABC transporter type 1, transmembrane domain"/>
    <property type="match status" value="1"/>
</dbReference>
<evidence type="ECO:0000256" key="8">
    <source>
        <dbReference type="SAM" id="Phobius"/>
    </source>
</evidence>
<dbReference type="SMART" id="SM00382">
    <property type="entry name" value="AAA"/>
    <property type="match status" value="1"/>
</dbReference>
<evidence type="ECO:0000313" key="11">
    <source>
        <dbReference type="EMBL" id="MUM76745.1"/>
    </source>
</evidence>
<reference evidence="11 12" key="1">
    <citation type="submission" date="2019-11" db="EMBL/GenBank/DDBJ databases">
        <title>Pseudodesulfovibrio alkaliphilus, sp. nov., an alkaliphilic sulfate-reducing bacteria from mud volcano of Taman peninsula, Russia.</title>
        <authorList>
            <person name="Frolova A."/>
            <person name="Merkel A.Y."/>
            <person name="Slobodkin A.I."/>
        </authorList>
    </citation>
    <scope>NUCLEOTIDE SEQUENCE [LARGE SCALE GENOMIC DNA]</scope>
    <source>
        <strain evidence="11 12">F-1</strain>
    </source>
</reference>
<evidence type="ECO:0000313" key="12">
    <source>
        <dbReference type="Proteomes" id="UP000461162"/>
    </source>
</evidence>
<feature type="transmembrane region" description="Helical" evidence="8">
    <location>
        <begin position="156"/>
        <end position="174"/>
    </location>
</feature>
<dbReference type="GO" id="GO:0140359">
    <property type="term" value="F:ABC-type transporter activity"/>
    <property type="evidence" value="ECO:0007669"/>
    <property type="project" value="InterPro"/>
</dbReference>
<feature type="transmembrane region" description="Helical" evidence="8">
    <location>
        <begin position="52"/>
        <end position="70"/>
    </location>
</feature>
<keyword evidence="6 8" id="KW-1133">Transmembrane helix</keyword>
<dbReference type="EMBL" id="WODC01000001">
    <property type="protein sequence ID" value="MUM76745.1"/>
    <property type="molecule type" value="Genomic_DNA"/>
</dbReference>
<name>A0A7K1KL00_9BACT</name>
<dbReference type="GO" id="GO:0005886">
    <property type="term" value="C:plasma membrane"/>
    <property type="evidence" value="ECO:0007669"/>
    <property type="project" value="UniProtKB-SubCell"/>
</dbReference>
<comment type="caution">
    <text evidence="11">The sequence shown here is derived from an EMBL/GenBank/DDBJ whole genome shotgun (WGS) entry which is preliminary data.</text>
</comment>
<keyword evidence="5 11" id="KW-0067">ATP-binding</keyword>
<protein>
    <submittedName>
        <fullName evidence="11">ATP-binding cassette domain-containing protein</fullName>
    </submittedName>
</protein>
<organism evidence="11 12">
    <name type="scientific">Pseudodesulfovibrio alkaliphilus</name>
    <dbReference type="NCBI Taxonomy" id="2661613"/>
    <lineage>
        <taxon>Bacteria</taxon>
        <taxon>Pseudomonadati</taxon>
        <taxon>Thermodesulfobacteriota</taxon>
        <taxon>Desulfovibrionia</taxon>
        <taxon>Desulfovibrionales</taxon>
        <taxon>Desulfovibrionaceae</taxon>
    </lineage>
</organism>
<sequence length="575" mass="64014">MLDSILFTPEDRASLRKNVLITFATQVMLIISYIIVFFLIKDISETSLSHASLLGYTAVLLSCCAIFYYLRLQSYSQALEDGYLTVSRLRTRLSSRLRKLPMAFFRQNETADISNRLLQDMTDAELVFCIHIHEILAGLMVIALITATLLFMDTSLALAMLLAAAPIIPIGIYLSRFMKKNSPAIIRLRERVNKTLMEYFGGIAEIKAADLCGKRFTPWHRADAALRAESLALETRFGIWAQSAQVVLDFSYIAMLLLGSWLISSGSIPVMTFIFFLLLAGQLYAPLFSQIMLYSELRHCSISLKRTSATLNEKPLQTLPGHTPPKGMDIAFNNVCFSYNKTPVLKDVSFTVPQHTVTALVGASGGGKSTAVNLLLRFWDVSEGSITIGGTDIRTFRQSDLYELFSVVFQDVYLFNDSIMNNILLARPGATEQEAVEAATKACCHDFIMELEEGYQTLAGERGARLSGGERQRIAIARAILKNAPILVLDEATASIDPENELLIQQGLTNLMQGKTLLVIAHRLSTISSADQILLLHDGRIAEQGTHNELMASKGMYYKQWCSQEQLKSWNAVTR</sequence>
<dbReference type="InterPro" id="IPR027417">
    <property type="entry name" value="P-loop_NTPase"/>
</dbReference>
<keyword evidence="7 8" id="KW-0472">Membrane</keyword>
<dbReference type="Gene3D" id="3.40.50.300">
    <property type="entry name" value="P-loop containing nucleotide triphosphate hydrolases"/>
    <property type="match status" value="1"/>
</dbReference>